<keyword evidence="10" id="KW-0067">ATP-binding</keyword>
<keyword evidence="4" id="KW-0285">Flavoprotein</keyword>
<evidence type="ECO:0000256" key="7">
    <source>
        <dbReference type="ARBA" id="ARBA00022695"/>
    </source>
</evidence>
<protein>
    <recommendedName>
        <fullName evidence="3">FAD synthase</fullName>
        <ecNumber evidence="3">2.7.7.2</ecNumber>
    </recommendedName>
    <alternativeName>
        <fullName evidence="11">FAD pyrophosphorylase</fullName>
    </alternativeName>
    <alternativeName>
        <fullName evidence="12">FMN adenylyltransferase</fullName>
    </alternativeName>
</protein>
<dbReference type="EC" id="2.7.7.2" evidence="3"/>
<dbReference type="PANTHER" id="PTHR23293:SF9">
    <property type="entry name" value="FAD SYNTHASE"/>
    <property type="match status" value="1"/>
</dbReference>
<organism evidence="17 18">
    <name type="scientific">Xylocopa violacea</name>
    <name type="common">Violet carpenter bee</name>
    <name type="synonym">Apis violacea</name>
    <dbReference type="NCBI Taxonomy" id="135666"/>
    <lineage>
        <taxon>Eukaryota</taxon>
        <taxon>Metazoa</taxon>
        <taxon>Ecdysozoa</taxon>
        <taxon>Arthropoda</taxon>
        <taxon>Hexapoda</taxon>
        <taxon>Insecta</taxon>
        <taxon>Pterygota</taxon>
        <taxon>Neoptera</taxon>
        <taxon>Endopterygota</taxon>
        <taxon>Hymenoptera</taxon>
        <taxon>Apocrita</taxon>
        <taxon>Aculeata</taxon>
        <taxon>Apoidea</taxon>
        <taxon>Anthophila</taxon>
        <taxon>Apidae</taxon>
        <taxon>Xylocopa</taxon>
        <taxon>Xylocopa</taxon>
    </lineage>
</organism>
<evidence type="ECO:0000259" key="15">
    <source>
        <dbReference type="Pfam" id="PF01507"/>
    </source>
</evidence>
<dbReference type="Pfam" id="PF24102">
    <property type="entry name" value="FLAD1_M"/>
    <property type="match status" value="1"/>
</dbReference>
<dbReference type="Proteomes" id="UP001642520">
    <property type="component" value="Unassembled WGS sequence"/>
</dbReference>
<evidence type="ECO:0000256" key="8">
    <source>
        <dbReference type="ARBA" id="ARBA00022741"/>
    </source>
</evidence>
<dbReference type="InterPro" id="IPR014729">
    <property type="entry name" value="Rossmann-like_a/b/a_fold"/>
</dbReference>
<evidence type="ECO:0000313" key="17">
    <source>
        <dbReference type="EMBL" id="CAL7943681.1"/>
    </source>
</evidence>
<keyword evidence="5" id="KW-0288">FMN</keyword>
<dbReference type="SUPFAM" id="SSF53218">
    <property type="entry name" value="Molybdenum cofactor biosynthesis proteins"/>
    <property type="match status" value="1"/>
</dbReference>
<comment type="similarity">
    <text evidence="2">In the N-terminal section; belongs to the MoaB/Mog family.</text>
</comment>
<evidence type="ECO:0000256" key="2">
    <source>
        <dbReference type="ARBA" id="ARBA00007589"/>
    </source>
</evidence>
<keyword evidence="8" id="KW-0547">Nucleotide-binding</keyword>
<dbReference type="Pfam" id="PF01507">
    <property type="entry name" value="PAPS_reduct"/>
    <property type="match status" value="1"/>
</dbReference>
<evidence type="ECO:0000313" key="18">
    <source>
        <dbReference type="Proteomes" id="UP001642520"/>
    </source>
</evidence>
<accession>A0ABP1NVF7</accession>
<dbReference type="InterPro" id="IPR002500">
    <property type="entry name" value="PAPS_reduct_dom"/>
</dbReference>
<dbReference type="Pfam" id="PF00994">
    <property type="entry name" value="MoCF_biosynth"/>
    <property type="match status" value="1"/>
</dbReference>
<evidence type="ECO:0000259" key="16">
    <source>
        <dbReference type="Pfam" id="PF24102"/>
    </source>
</evidence>
<evidence type="ECO:0000256" key="4">
    <source>
        <dbReference type="ARBA" id="ARBA00022630"/>
    </source>
</evidence>
<evidence type="ECO:0000256" key="9">
    <source>
        <dbReference type="ARBA" id="ARBA00022827"/>
    </source>
</evidence>
<keyword evidence="9" id="KW-0274">FAD</keyword>
<keyword evidence="7" id="KW-0548">Nucleotidyltransferase</keyword>
<feature type="domain" description="FAD synthase middle" evidence="16">
    <location>
        <begin position="128"/>
        <end position="201"/>
    </location>
</feature>
<reference evidence="17 18" key="1">
    <citation type="submission" date="2024-08" db="EMBL/GenBank/DDBJ databases">
        <authorList>
            <person name="Will J Nash"/>
            <person name="Angela Man"/>
            <person name="Seanna McTaggart"/>
            <person name="Kendall Baker"/>
            <person name="Tom Barker"/>
            <person name="Leah Catchpole"/>
            <person name="Alex Durrant"/>
            <person name="Karim Gharbi"/>
            <person name="Naomi Irish"/>
            <person name="Gemy Kaithakottil"/>
            <person name="Debby Ku"/>
            <person name="Aaliyah Providence"/>
            <person name="Felix Shaw"/>
            <person name="David Swarbreck"/>
            <person name="Chris Watkins"/>
            <person name="Ann M. McCartney"/>
            <person name="Giulio Formenti"/>
            <person name="Alice Mouton"/>
            <person name="Noel Vella"/>
            <person name="Bjorn M von Reumont"/>
            <person name="Adriana Vella"/>
            <person name="Wilfried Haerty"/>
        </authorList>
    </citation>
    <scope>NUCLEOTIDE SEQUENCE [LARGE SCALE GENOMIC DNA]</scope>
</reference>
<dbReference type="EMBL" id="CAXAJV020001293">
    <property type="protein sequence ID" value="CAL7943681.1"/>
    <property type="molecule type" value="Genomic_DNA"/>
</dbReference>
<dbReference type="InterPro" id="IPR001453">
    <property type="entry name" value="MoaB/Mog_dom"/>
</dbReference>
<gene>
    <name evidence="17" type="ORF">XYLVIOL_LOCUS6223</name>
</gene>
<dbReference type="InterPro" id="IPR056596">
    <property type="entry name" value="FLAD1_M"/>
</dbReference>
<dbReference type="CDD" id="cd23948">
    <property type="entry name" value="FAD_synthase"/>
    <property type="match status" value="1"/>
</dbReference>
<evidence type="ECO:0000256" key="6">
    <source>
        <dbReference type="ARBA" id="ARBA00022679"/>
    </source>
</evidence>
<evidence type="ECO:0000256" key="1">
    <source>
        <dbReference type="ARBA" id="ARBA00004726"/>
    </source>
</evidence>
<evidence type="ECO:0000259" key="14">
    <source>
        <dbReference type="Pfam" id="PF00994"/>
    </source>
</evidence>
<proteinExistence type="inferred from homology"/>
<feature type="domain" description="Phosphoadenosine phosphosulphate reductase" evidence="15">
    <location>
        <begin position="305"/>
        <end position="394"/>
    </location>
</feature>
<sequence>MLSNISLELKNEIATAVHDASNEYSVVFTSGGVGPTHDDVTFEAVAKGLGLKLEEHDELVDICANLFPNNKEARRLAIVPKPCELIYVYSPIKYAVVKAKNVYILPGSPKYFEHSVDVIVPQLQGDTPLHFDQIDINLNELSIVKILDEHVERWKSKVSIGSYPQAAPKCFTRITLEGKEEDVLEAKGELFYSLPIQKIRNLENGFSTYHARMVFKDAENQVHIKYALDILQQCYKTYKPEEIFISFNGGKDCTVVLHLAACVAKLQNISTLLCLYVTAEPFPEVDLFVEKAAQYYNLELIKKKSPMRTALTSLLNEKLNIKASLMGMRKGDPGSENVDAFTPTDPNWPNLIRVNPILKWSYDEVWKFLLKHNVPYCPLYDQGYTSLGTKSTTVPNPQLKDPNNSLLYLPAYTLTDESAERQGRV</sequence>
<feature type="domain" description="MoaB/Mog" evidence="14">
    <location>
        <begin position="10"/>
        <end position="124"/>
    </location>
</feature>
<dbReference type="SUPFAM" id="SSF52402">
    <property type="entry name" value="Adenine nucleotide alpha hydrolases-like"/>
    <property type="match status" value="1"/>
</dbReference>
<evidence type="ECO:0000256" key="3">
    <source>
        <dbReference type="ARBA" id="ARBA00012393"/>
    </source>
</evidence>
<comment type="pathway">
    <text evidence="1">Cofactor biosynthesis; FAD biosynthesis; FAD from FMN: step 1/1.</text>
</comment>
<evidence type="ECO:0000256" key="11">
    <source>
        <dbReference type="ARBA" id="ARBA00031145"/>
    </source>
</evidence>
<evidence type="ECO:0000256" key="12">
    <source>
        <dbReference type="ARBA" id="ARBA00031871"/>
    </source>
</evidence>
<dbReference type="InterPro" id="IPR036425">
    <property type="entry name" value="MoaB/Mog-like_dom_sf"/>
</dbReference>
<dbReference type="Gene3D" id="3.40.980.10">
    <property type="entry name" value="MoaB/Mog-like domain"/>
    <property type="match status" value="1"/>
</dbReference>
<comment type="caution">
    <text evidence="17">The sequence shown here is derived from an EMBL/GenBank/DDBJ whole genome shotgun (WGS) entry which is preliminary data.</text>
</comment>
<evidence type="ECO:0000256" key="10">
    <source>
        <dbReference type="ARBA" id="ARBA00022840"/>
    </source>
</evidence>
<keyword evidence="18" id="KW-1185">Reference proteome</keyword>
<evidence type="ECO:0000256" key="5">
    <source>
        <dbReference type="ARBA" id="ARBA00022643"/>
    </source>
</evidence>
<evidence type="ECO:0000256" key="13">
    <source>
        <dbReference type="ARBA" id="ARBA00049494"/>
    </source>
</evidence>
<comment type="catalytic activity">
    <reaction evidence="13">
        <text>FMN + ATP + H(+) = FAD + diphosphate</text>
        <dbReference type="Rhea" id="RHEA:17237"/>
        <dbReference type="ChEBI" id="CHEBI:15378"/>
        <dbReference type="ChEBI" id="CHEBI:30616"/>
        <dbReference type="ChEBI" id="CHEBI:33019"/>
        <dbReference type="ChEBI" id="CHEBI:57692"/>
        <dbReference type="ChEBI" id="CHEBI:58210"/>
        <dbReference type="EC" id="2.7.7.2"/>
    </reaction>
</comment>
<dbReference type="PANTHER" id="PTHR23293">
    <property type="entry name" value="FAD SYNTHETASE-RELATED FMN ADENYLYLTRANSFERASE"/>
    <property type="match status" value="1"/>
</dbReference>
<keyword evidence="6" id="KW-0808">Transferase</keyword>
<dbReference type="Gene3D" id="3.40.50.620">
    <property type="entry name" value="HUPs"/>
    <property type="match status" value="1"/>
</dbReference>
<name>A0ABP1NVF7_XYLVO</name>